<dbReference type="AlphaFoldDB" id="A0A6M1SQK8"/>
<dbReference type="EMBL" id="JAALLT010000004">
    <property type="protein sequence ID" value="NGP77671.1"/>
    <property type="molecule type" value="Genomic_DNA"/>
</dbReference>
<accession>A0A6M1SQK8</accession>
<evidence type="ECO:0000313" key="2">
    <source>
        <dbReference type="Proteomes" id="UP000473278"/>
    </source>
</evidence>
<comment type="caution">
    <text evidence="1">The sequence shown here is derived from an EMBL/GenBank/DDBJ whole genome shotgun (WGS) entry which is preliminary data.</text>
</comment>
<name>A0A6M1SQK8_9BACT</name>
<sequence>MNNIRVQFTIPNVDKMANLEVNINGEKRKMKFRIVNFDWNSETGSSEELINVLREQIKNYDSEWELYHIGTPQNDQIPVTFRFHNG</sequence>
<proteinExistence type="predicted"/>
<organism evidence="1 2">
    <name type="scientific">Halalkalibaculum roseum</name>
    <dbReference type="NCBI Taxonomy" id="2709311"/>
    <lineage>
        <taxon>Bacteria</taxon>
        <taxon>Pseudomonadati</taxon>
        <taxon>Balneolota</taxon>
        <taxon>Balneolia</taxon>
        <taxon>Balneolales</taxon>
        <taxon>Balneolaceae</taxon>
        <taxon>Halalkalibaculum</taxon>
    </lineage>
</organism>
<keyword evidence="2" id="KW-1185">Reference proteome</keyword>
<evidence type="ECO:0000313" key="1">
    <source>
        <dbReference type="EMBL" id="NGP77671.1"/>
    </source>
</evidence>
<dbReference type="RefSeq" id="WP_165143270.1">
    <property type="nucleotide sequence ID" value="NZ_JAALLT010000004.1"/>
</dbReference>
<reference evidence="1 2" key="1">
    <citation type="submission" date="2020-02" db="EMBL/GenBank/DDBJ databases">
        <title>Balneolaceae bacterium YR4-1, complete genome.</title>
        <authorList>
            <person name="Li Y."/>
            <person name="Wu S."/>
        </authorList>
    </citation>
    <scope>NUCLEOTIDE SEQUENCE [LARGE SCALE GENOMIC DNA]</scope>
    <source>
        <strain evidence="1 2">YR4-1</strain>
    </source>
</reference>
<protein>
    <submittedName>
        <fullName evidence="1">Uncharacterized protein</fullName>
    </submittedName>
</protein>
<gene>
    <name evidence="1" type="ORF">G3570_13570</name>
</gene>
<dbReference type="Proteomes" id="UP000473278">
    <property type="component" value="Unassembled WGS sequence"/>
</dbReference>